<sequence length="200" mass="22093">MTANITIQNEIQLLLVLFNSYLANFNLSLDNSTFTPTTSSFKTGALAIKASKCDSDGDDDDDVDEYDIVVKNKSTKVSLVQTTSLDLEFPFDLKTDDLDNLESNPKFAKLFSQLHHTFDEFIKKSTTVDSAKETENTQSSTLQEGSSTGQGTNMNYPRQRMPKIPLPRAELPISSPPSSSSRAMPIPDDMKPPEICTLAE</sequence>
<protein>
    <submittedName>
        <fullName evidence="1">Unnamed protein product</fullName>
    </submittedName>
</protein>
<name>A0ACB5U5R1_AMBMO</name>
<reference evidence="1" key="1">
    <citation type="submission" date="2023-04" db="EMBL/GenBank/DDBJ databases">
        <title>Ambrosiozyma monospora NBRC 10751.</title>
        <authorList>
            <person name="Ichikawa N."/>
            <person name="Sato H."/>
            <person name="Tonouchi N."/>
        </authorList>
    </citation>
    <scope>NUCLEOTIDE SEQUENCE</scope>
    <source>
        <strain evidence="1">NBRC 10751</strain>
    </source>
</reference>
<dbReference type="EMBL" id="BSXS01012392">
    <property type="protein sequence ID" value="GMF02267.1"/>
    <property type="molecule type" value="Genomic_DNA"/>
</dbReference>
<evidence type="ECO:0000313" key="1">
    <source>
        <dbReference type="EMBL" id="GMF02267.1"/>
    </source>
</evidence>
<proteinExistence type="predicted"/>
<dbReference type="Proteomes" id="UP001165064">
    <property type="component" value="Unassembled WGS sequence"/>
</dbReference>
<evidence type="ECO:0000313" key="2">
    <source>
        <dbReference type="Proteomes" id="UP001165064"/>
    </source>
</evidence>
<keyword evidence="2" id="KW-1185">Reference proteome</keyword>
<comment type="caution">
    <text evidence="1">The sequence shown here is derived from an EMBL/GenBank/DDBJ whole genome shotgun (WGS) entry which is preliminary data.</text>
</comment>
<accession>A0ACB5U5R1</accession>
<organism evidence="1 2">
    <name type="scientific">Ambrosiozyma monospora</name>
    <name type="common">Yeast</name>
    <name type="synonym">Endomycopsis monosporus</name>
    <dbReference type="NCBI Taxonomy" id="43982"/>
    <lineage>
        <taxon>Eukaryota</taxon>
        <taxon>Fungi</taxon>
        <taxon>Dikarya</taxon>
        <taxon>Ascomycota</taxon>
        <taxon>Saccharomycotina</taxon>
        <taxon>Pichiomycetes</taxon>
        <taxon>Pichiales</taxon>
        <taxon>Pichiaceae</taxon>
        <taxon>Ambrosiozyma</taxon>
    </lineage>
</organism>
<gene>
    <name evidence="1" type="ORF">Amon02_001140600</name>
</gene>